<dbReference type="STRING" id="3750.A0A498JBB7"/>
<reference evidence="1 2" key="1">
    <citation type="submission" date="2018-10" db="EMBL/GenBank/DDBJ databases">
        <title>A high-quality apple genome assembly.</title>
        <authorList>
            <person name="Hu J."/>
        </authorList>
    </citation>
    <scope>NUCLEOTIDE SEQUENCE [LARGE SCALE GENOMIC DNA]</scope>
    <source>
        <strain evidence="2">cv. HFTH1</strain>
        <tissue evidence="1">Young leaf</tissue>
    </source>
</reference>
<organism evidence="1 2">
    <name type="scientific">Malus domestica</name>
    <name type="common">Apple</name>
    <name type="synonym">Pyrus malus</name>
    <dbReference type="NCBI Taxonomy" id="3750"/>
    <lineage>
        <taxon>Eukaryota</taxon>
        <taxon>Viridiplantae</taxon>
        <taxon>Streptophyta</taxon>
        <taxon>Embryophyta</taxon>
        <taxon>Tracheophyta</taxon>
        <taxon>Spermatophyta</taxon>
        <taxon>Magnoliopsida</taxon>
        <taxon>eudicotyledons</taxon>
        <taxon>Gunneridae</taxon>
        <taxon>Pentapetalae</taxon>
        <taxon>rosids</taxon>
        <taxon>fabids</taxon>
        <taxon>Rosales</taxon>
        <taxon>Rosaceae</taxon>
        <taxon>Amygdaloideae</taxon>
        <taxon>Maleae</taxon>
        <taxon>Malus</taxon>
    </lineage>
</organism>
<sequence length="140" mass="14763">MEFVCDIVSDKGSPETSIDVPYLQMLPCSPSVVKISDEKTGGVDQKLDLKSVVEGGSNASARNSLSGGTKSKMGKSVALSLQDIKKATHGLKLVSIESGLMNQLGQAANSGIVHGRPYFVSSTSMKTASSTHIAKPRTWH</sequence>
<keyword evidence="2" id="KW-1185">Reference proteome</keyword>
<protein>
    <submittedName>
        <fullName evidence="1">Uncharacterized protein</fullName>
    </submittedName>
</protein>
<comment type="caution">
    <text evidence="1">The sequence shown here is derived from an EMBL/GenBank/DDBJ whole genome shotgun (WGS) entry which is preliminary data.</text>
</comment>
<evidence type="ECO:0000313" key="1">
    <source>
        <dbReference type="EMBL" id="RXH92135.1"/>
    </source>
</evidence>
<dbReference type="Proteomes" id="UP000290289">
    <property type="component" value="Chromosome 8"/>
</dbReference>
<evidence type="ECO:0000313" key="2">
    <source>
        <dbReference type="Proteomes" id="UP000290289"/>
    </source>
</evidence>
<proteinExistence type="predicted"/>
<dbReference type="EMBL" id="RDQH01000334">
    <property type="protein sequence ID" value="RXH92135.1"/>
    <property type="molecule type" value="Genomic_DNA"/>
</dbReference>
<accession>A0A498JBB7</accession>
<gene>
    <name evidence="1" type="ORF">DVH24_021158</name>
</gene>
<name>A0A498JBB7_MALDO</name>
<dbReference type="AlphaFoldDB" id="A0A498JBB7"/>